<keyword evidence="4 7" id="KW-0378">Hydrolase</keyword>
<dbReference type="PANTHER" id="PTHR45962">
    <property type="entry name" value="N-FATTY-ACYL-AMINO ACID SYNTHASE/HYDROLASE PM20D1"/>
    <property type="match status" value="1"/>
</dbReference>
<dbReference type="GO" id="GO:0006508">
    <property type="term" value="P:proteolysis"/>
    <property type="evidence" value="ECO:0007669"/>
    <property type="project" value="UniProtKB-KW"/>
</dbReference>
<dbReference type="Proteomes" id="UP000308713">
    <property type="component" value="Unassembled WGS sequence"/>
</dbReference>
<dbReference type="GO" id="GO:0004181">
    <property type="term" value="F:metallocarboxypeptidase activity"/>
    <property type="evidence" value="ECO:0007669"/>
    <property type="project" value="InterPro"/>
</dbReference>
<keyword evidence="2" id="KW-0645">Protease</keyword>
<keyword evidence="5" id="KW-0862">Zinc</keyword>
<accession>A0A5C4SKC8</accession>
<dbReference type="GO" id="GO:0046872">
    <property type="term" value="F:metal ion binding"/>
    <property type="evidence" value="ECO:0007669"/>
    <property type="project" value="UniProtKB-KW"/>
</dbReference>
<evidence type="ECO:0000256" key="1">
    <source>
        <dbReference type="ARBA" id="ARBA00006247"/>
    </source>
</evidence>
<dbReference type="EMBL" id="VDCS01000008">
    <property type="protein sequence ID" value="TNJ44305.1"/>
    <property type="molecule type" value="Genomic_DNA"/>
</dbReference>
<reference evidence="7 8" key="1">
    <citation type="submission" date="2019-05" db="EMBL/GenBank/DDBJ databases">
        <title>Tamlana fucoidanivorans sp. nov., isolated from the surface of algae collected from Fujian province in China.</title>
        <authorList>
            <person name="Li J."/>
        </authorList>
    </citation>
    <scope>NUCLEOTIDE SEQUENCE [LARGE SCALE GENOMIC DNA]</scope>
    <source>
        <strain evidence="7 8">CW2-9</strain>
    </source>
</reference>
<evidence type="ECO:0000259" key="6">
    <source>
        <dbReference type="Pfam" id="PF07687"/>
    </source>
</evidence>
<evidence type="ECO:0000313" key="8">
    <source>
        <dbReference type="Proteomes" id="UP000308713"/>
    </source>
</evidence>
<dbReference type="AlphaFoldDB" id="A0A5C4SKC8"/>
<dbReference type="RefSeq" id="WP_139697213.1">
    <property type="nucleotide sequence ID" value="NZ_CP074074.1"/>
</dbReference>
<feature type="domain" description="Peptidase M20 dimerisation" evidence="6">
    <location>
        <begin position="257"/>
        <end position="408"/>
    </location>
</feature>
<dbReference type="Pfam" id="PF01546">
    <property type="entry name" value="Peptidase_M20"/>
    <property type="match status" value="1"/>
</dbReference>
<dbReference type="SUPFAM" id="SSF53187">
    <property type="entry name" value="Zn-dependent exopeptidases"/>
    <property type="match status" value="1"/>
</dbReference>
<dbReference type="InterPro" id="IPR047177">
    <property type="entry name" value="Pept_M20A"/>
</dbReference>
<dbReference type="CDD" id="cd05674">
    <property type="entry name" value="M20_yscS"/>
    <property type="match status" value="1"/>
</dbReference>
<dbReference type="InterPro" id="IPR036264">
    <property type="entry name" value="Bact_exopeptidase_dim_dom"/>
</dbReference>
<evidence type="ECO:0000256" key="3">
    <source>
        <dbReference type="ARBA" id="ARBA00022723"/>
    </source>
</evidence>
<keyword evidence="3" id="KW-0479">Metal-binding</keyword>
<gene>
    <name evidence="7" type="ORF">FGF67_09770</name>
</gene>
<evidence type="ECO:0000256" key="5">
    <source>
        <dbReference type="ARBA" id="ARBA00022833"/>
    </source>
</evidence>
<evidence type="ECO:0000256" key="2">
    <source>
        <dbReference type="ARBA" id="ARBA00022670"/>
    </source>
</evidence>
<dbReference type="Gene3D" id="3.40.630.10">
    <property type="entry name" value="Zn peptidases"/>
    <property type="match status" value="1"/>
</dbReference>
<dbReference type="InterPro" id="IPR002933">
    <property type="entry name" value="Peptidase_M20"/>
</dbReference>
<comment type="caution">
    <text evidence="7">The sequence shown here is derived from an EMBL/GenBank/DDBJ whole genome shotgun (WGS) entry which is preliminary data.</text>
</comment>
<evidence type="ECO:0000256" key="4">
    <source>
        <dbReference type="ARBA" id="ARBA00022801"/>
    </source>
</evidence>
<dbReference type="PIRSF" id="PIRSF037217">
    <property type="entry name" value="Carboxypeptidase_S"/>
    <property type="match status" value="1"/>
</dbReference>
<keyword evidence="8" id="KW-1185">Reference proteome</keyword>
<dbReference type="FunFam" id="3.40.630.10:FF:000027">
    <property type="entry name" value="N-fatty-acyl-amino acid synthase/hydrolase PM20D1"/>
    <property type="match status" value="1"/>
</dbReference>
<dbReference type="Gene3D" id="3.30.70.360">
    <property type="match status" value="1"/>
</dbReference>
<dbReference type="Pfam" id="PF07687">
    <property type="entry name" value="M20_dimer"/>
    <property type="match status" value="1"/>
</dbReference>
<dbReference type="InterPro" id="IPR011650">
    <property type="entry name" value="Peptidase_M20_dimer"/>
</dbReference>
<evidence type="ECO:0000313" key="7">
    <source>
        <dbReference type="EMBL" id="TNJ44305.1"/>
    </source>
</evidence>
<dbReference type="SUPFAM" id="SSF55031">
    <property type="entry name" value="Bacterial exopeptidase dimerisation domain"/>
    <property type="match status" value="1"/>
</dbReference>
<protein>
    <submittedName>
        <fullName evidence="7">M20/M25/M40 family metallo-hydrolase</fullName>
    </submittedName>
</protein>
<sequence length="521" mass="58075">MKSKFIYYAGICSLALCFSCNQKSGQSTSEEKPSEPVNLENFTSMQMTGIEQISVDVDLDAAVKRLSKAVTFKTISNQDRDDFDTKAFEGYHKFLEQSYPLVHKTLKKELHGDPRPYSLLYTWEGKDPSLEPALFYAHQDVVPVPEESRGEWKVEPFAGTVKDGYIWGRGVLDDKNQIHAILEAAEMKLKEGWQPERTLYFVFGQDEEVGGAEGAKKVADVLEARGIKRFAYVMDESAPLTPGIFPGIKDNTALIGIAQKGFISLELAIHGIGGHSSMPPEESNIGILAKAITKLEAAPFPYKIHPAVRSQYRYMGPELDESLQPLFAAVAFGKDGELTDMEKKFIESMTKNEVTRAMLHTTIATTMFNAGIKDNVLPPSATAVVNFRPMPGDTPEVIIEHIKKAINDDRIQIRDISASTPATNIAQVGNPAYNMLEKTIRQIYGNDLIVSPFFVIGGSDSKHFQARDFAPDVYTITAIQLENTEEFKGFHGVNERILVDEYAKSIGFFYTIFDNLKELKK</sequence>
<dbReference type="InterPro" id="IPR017141">
    <property type="entry name" value="Pept_M20_carboxypep"/>
</dbReference>
<dbReference type="PANTHER" id="PTHR45962:SF1">
    <property type="entry name" value="N-FATTY-ACYL-AMINO ACID SYNTHASE_HYDROLASE PM20D1"/>
    <property type="match status" value="1"/>
</dbReference>
<proteinExistence type="inferred from homology"/>
<name>A0A5C4SKC8_9FLAO</name>
<dbReference type="Gene3D" id="1.10.150.900">
    <property type="match status" value="1"/>
</dbReference>
<dbReference type="OrthoDB" id="9792335at2"/>
<organism evidence="7 8">
    <name type="scientific">Allotamlana fucoidanivorans</name>
    <dbReference type="NCBI Taxonomy" id="2583814"/>
    <lineage>
        <taxon>Bacteria</taxon>
        <taxon>Pseudomonadati</taxon>
        <taxon>Bacteroidota</taxon>
        <taxon>Flavobacteriia</taxon>
        <taxon>Flavobacteriales</taxon>
        <taxon>Flavobacteriaceae</taxon>
        <taxon>Allotamlana</taxon>
    </lineage>
</organism>
<comment type="similarity">
    <text evidence="1">Belongs to the peptidase M20A family.</text>
</comment>